<evidence type="ECO:0000256" key="4">
    <source>
        <dbReference type="SAM" id="Coils"/>
    </source>
</evidence>
<feature type="region of interest" description="Disordered" evidence="5">
    <location>
        <begin position="33"/>
        <end position="97"/>
    </location>
</feature>
<evidence type="ECO:0000259" key="6">
    <source>
        <dbReference type="Pfam" id="PF13476"/>
    </source>
</evidence>
<dbReference type="PANTHER" id="PTHR32114">
    <property type="entry name" value="ABC TRANSPORTER ABCH.3"/>
    <property type="match status" value="1"/>
</dbReference>
<dbReference type="InterPro" id="IPR038729">
    <property type="entry name" value="Rad50/SbcC_AAA"/>
</dbReference>
<dbReference type="SUPFAM" id="SSF52540">
    <property type="entry name" value="P-loop containing nucleoside triphosphate hydrolases"/>
    <property type="match status" value="1"/>
</dbReference>
<feature type="domain" description="Rad50/SbcC-type AAA" evidence="6">
    <location>
        <begin position="340"/>
        <end position="511"/>
    </location>
</feature>
<sequence length="1236" mass="139167">MLECGRSRAARTAQTYAERPPLSFVRGLSALQRVPRRGGRAGRGMGRLRRQRARGAGAVRQDARHRRQRPGDAGMRLFHPGRQPRDRRLPRHAGRLHRAGPDRVARRFYGRGESSLESLIAQLERAGLVRIRAHKGGEAAVIEADHESDGLLVGKYVVVPAEPEWLSGLAENAGAFERFEDERIAPFFFRLRGDWSWSLYVVYVLRDDAYARLPVDRKRRIEGGKRYGRKLVVPFSAVTETVPVAKLPSEQRRFRGSDPYSDWSARLREAGLSFCLEPYSSKLLSDYIEGALVAAPSDPNGGETEGGSDLAAVLEVRRPNVGLGAIRFGSRYRPHCWTPDTAIDFARINLLEGANGAGKTSVLEAIELAFTGKILRDEMAGRDGAEPWDGGLTLAVGDREELLDALPGPSERRERQSRFYRHRDRERVRNTQLNQLFHQHNYFSSEAVYRFCYDRQPDYRQSFARVVFGEEMALIEERWGKYKEEFGDKWKSLRDRFVETEAELDMLRAQIREREERIAAGLETALPLLEKLIRRTAASFPLVGRKADGRDIRAWLERLYALVSEADVVAKPLAEAGALGLSTFGDASGADAALLREIAELQAARDEAARRRAELPDPAALQRELHERERAMIGLDARIAEFGRWADELKRLGPLLDDGGKRRRRTELEREASALRRRVELLEPLERVCRDANAAAGFGYERREEAERKREELERRRADVRLSRSRLAERIRTEEEKADSAHRLLAHIQSLGLQYAKEHEAQGKCPMCGVDHRTAAKLRALIEHGIRHDESELHRLRVEERELTRENERLDAELAHLADELKRLAELEEAAARLNLHAGELGLKPIAASASVSDTRSGLLEAAARLDEARGALEDVLREARRLDEAGFTLARIGQLDQLLALVSAEKLDASLLTADRLQAALTIAADNQLKERGAAEERIRLLRLEWKAAEEARLRADAALAAADRGLTDRNGRLRRLAGVRQAAESLRERGFRPKDDDGIEPWRASLAKLLEEARLLLETMRTSDPLAVDIAERDRLEAERAALALRRDRCGRALEALNGLRPLSAYIDGFVEANIAAIGDLFVRLHAPREFERLALRGDELVAFRRGRTDADGCGVNEMSTGQRTAVLLSIFFVMHLSMETAPNFILLDEPVANMDDLNVLGLLDFLRQLTIERGTQIVFTTANPAVASLFRRKFSIFEERFRSFRLSRPGDEGVRIVAETYVPDKEEAVPVAT</sequence>
<evidence type="ECO:0000313" key="7">
    <source>
        <dbReference type="EMBL" id="PYI53519.1"/>
    </source>
</evidence>
<feature type="compositionally biased region" description="Basic residues" evidence="5">
    <location>
        <begin position="88"/>
        <end position="97"/>
    </location>
</feature>
<dbReference type="GO" id="GO:0006302">
    <property type="term" value="P:double-strand break repair"/>
    <property type="evidence" value="ECO:0007669"/>
    <property type="project" value="InterPro"/>
</dbReference>
<comment type="similarity">
    <text evidence="1">Belongs to the SMC family. SbcC subfamily.</text>
</comment>
<keyword evidence="4" id="KW-0175">Coiled coil</keyword>
<name>A0A2V5K2Q0_9BACL</name>
<accession>A0A2V5K2Q0</accession>
<comment type="subunit">
    <text evidence="2">Heterodimer of SbcC and SbcD.</text>
</comment>
<evidence type="ECO:0000256" key="1">
    <source>
        <dbReference type="ARBA" id="ARBA00006930"/>
    </source>
</evidence>
<reference evidence="7 8" key="1">
    <citation type="submission" date="2018-05" db="EMBL/GenBank/DDBJ databases">
        <title>Paenibacillus flagellatus sp. nov., isolated from selenium mineral soil.</title>
        <authorList>
            <person name="Dai X."/>
        </authorList>
    </citation>
    <scope>NUCLEOTIDE SEQUENCE [LARGE SCALE GENOMIC DNA]</scope>
    <source>
        <strain evidence="7 8">DXL2</strain>
    </source>
</reference>
<keyword evidence="8" id="KW-1185">Reference proteome</keyword>
<dbReference type="PANTHER" id="PTHR32114:SF2">
    <property type="entry name" value="ABC TRANSPORTER ABCH.3"/>
    <property type="match status" value="1"/>
</dbReference>
<dbReference type="GO" id="GO:0016887">
    <property type="term" value="F:ATP hydrolysis activity"/>
    <property type="evidence" value="ECO:0007669"/>
    <property type="project" value="InterPro"/>
</dbReference>
<dbReference type="Proteomes" id="UP000247476">
    <property type="component" value="Unassembled WGS sequence"/>
</dbReference>
<protein>
    <recommendedName>
        <fullName evidence="3">Nuclease SbcCD subunit C</fullName>
    </recommendedName>
</protein>
<gene>
    <name evidence="7" type="ORF">DLM86_17285</name>
</gene>
<feature type="coiled-coil region" evidence="4">
    <location>
        <begin position="696"/>
        <end position="730"/>
    </location>
</feature>
<comment type="caution">
    <text evidence="7">The sequence shown here is derived from an EMBL/GenBank/DDBJ whole genome shotgun (WGS) entry which is preliminary data.</text>
</comment>
<proteinExistence type="inferred from homology"/>
<feature type="compositionally biased region" description="Basic residues" evidence="5">
    <location>
        <begin position="34"/>
        <end position="53"/>
    </location>
</feature>
<evidence type="ECO:0000256" key="2">
    <source>
        <dbReference type="ARBA" id="ARBA00011322"/>
    </source>
</evidence>
<dbReference type="AlphaFoldDB" id="A0A2V5K2Q0"/>
<dbReference type="CDD" id="cd00267">
    <property type="entry name" value="ABC_ATPase"/>
    <property type="match status" value="1"/>
</dbReference>
<dbReference type="Gene3D" id="3.40.50.300">
    <property type="entry name" value="P-loop containing nucleotide triphosphate hydrolases"/>
    <property type="match status" value="2"/>
</dbReference>
<organism evidence="7 8">
    <name type="scientific">Paenibacillus flagellatus</name>
    <dbReference type="NCBI Taxonomy" id="2211139"/>
    <lineage>
        <taxon>Bacteria</taxon>
        <taxon>Bacillati</taxon>
        <taxon>Bacillota</taxon>
        <taxon>Bacilli</taxon>
        <taxon>Bacillales</taxon>
        <taxon>Paenibacillaceae</taxon>
        <taxon>Paenibacillus</taxon>
    </lineage>
</organism>
<dbReference type="InterPro" id="IPR027417">
    <property type="entry name" value="P-loop_NTPase"/>
</dbReference>
<feature type="coiled-coil region" evidence="4">
    <location>
        <begin position="786"/>
        <end position="886"/>
    </location>
</feature>
<evidence type="ECO:0000313" key="8">
    <source>
        <dbReference type="Proteomes" id="UP000247476"/>
    </source>
</evidence>
<evidence type="ECO:0000256" key="5">
    <source>
        <dbReference type="SAM" id="MobiDB-lite"/>
    </source>
</evidence>
<dbReference type="EMBL" id="QJVJ01000007">
    <property type="protein sequence ID" value="PYI53519.1"/>
    <property type="molecule type" value="Genomic_DNA"/>
</dbReference>
<evidence type="ECO:0000256" key="3">
    <source>
        <dbReference type="ARBA" id="ARBA00013368"/>
    </source>
</evidence>
<dbReference type="Pfam" id="PF13476">
    <property type="entry name" value="AAA_23"/>
    <property type="match status" value="1"/>
</dbReference>